<evidence type="ECO:0000313" key="5">
    <source>
        <dbReference type="Proteomes" id="UP000823388"/>
    </source>
</evidence>
<name>A0A8T0R0C7_PANVG</name>
<accession>A0A8T0R0C7</accession>
<dbReference type="Proteomes" id="UP000823388">
    <property type="component" value="Chromosome 6N"/>
</dbReference>
<protein>
    <submittedName>
        <fullName evidence="4">Uncharacterized protein</fullName>
    </submittedName>
</protein>
<feature type="compositionally biased region" description="Basic residues" evidence="3">
    <location>
        <begin position="103"/>
        <end position="113"/>
    </location>
</feature>
<dbReference type="InterPro" id="IPR051504">
    <property type="entry name" value="Plant_metabolite_acyltrans"/>
</dbReference>
<keyword evidence="5" id="KW-1185">Reference proteome</keyword>
<dbReference type="InterPro" id="IPR023213">
    <property type="entry name" value="CAT-like_dom_sf"/>
</dbReference>
<dbReference type="EMBL" id="CM029048">
    <property type="protein sequence ID" value="KAG2578740.1"/>
    <property type="molecule type" value="Genomic_DNA"/>
</dbReference>
<feature type="compositionally biased region" description="Basic and acidic residues" evidence="3">
    <location>
        <begin position="303"/>
        <end position="316"/>
    </location>
</feature>
<comment type="caution">
    <text evidence="4">The sequence shown here is derived from an EMBL/GenBank/DDBJ whole genome shotgun (WGS) entry which is preliminary data.</text>
</comment>
<keyword evidence="2" id="KW-0012">Acyltransferase</keyword>
<dbReference type="Gene3D" id="3.30.559.10">
    <property type="entry name" value="Chloramphenicol acetyltransferase-like domain"/>
    <property type="match status" value="1"/>
</dbReference>
<feature type="compositionally biased region" description="Polar residues" evidence="3">
    <location>
        <begin position="9"/>
        <end position="22"/>
    </location>
</feature>
<dbReference type="GO" id="GO:0016747">
    <property type="term" value="F:acyltransferase activity, transferring groups other than amino-acyl groups"/>
    <property type="evidence" value="ECO:0007669"/>
    <property type="project" value="UniProtKB-ARBA"/>
</dbReference>
<organism evidence="4 5">
    <name type="scientific">Panicum virgatum</name>
    <name type="common">Blackwell switchgrass</name>
    <dbReference type="NCBI Taxonomy" id="38727"/>
    <lineage>
        <taxon>Eukaryota</taxon>
        <taxon>Viridiplantae</taxon>
        <taxon>Streptophyta</taxon>
        <taxon>Embryophyta</taxon>
        <taxon>Tracheophyta</taxon>
        <taxon>Spermatophyta</taxon>
        <taxon>Magnoliopsida</taxon>
        <taxon>Liliopsida</taxon>
        <taxon>Poales</taxon>
        <taxon>Poaceae</taxon>
        <taxon>PACMAD clade</taxon>
        <taxon>Panicoideae</taxon>
        <taxon>Panicodae</taxon>
        <taxon>Paniceae</taxon>
        <taxon>Panicinae</taxon>
        <taxon>Panicum</taxon>
        <taxon>Panicum sect. Hiantes</taxon>
    </lineage>
</organism>
<evidence type="ECO:0000256" key="1">
    <source>
        <dbReference type="ARBA" id="ARBA00022679"/>
    </source>
</evidence>
<feature type="region of interest" description="Disordered" evidence="3">
    <location>
        <begin position="37"/>
        <end position="119"/>
    </location>
</feature>
<proteinExistence type="predicted"/>
<keyword evidence="1" id="KW-0808">Transferase</keyword>
<sequence>MHEQAARQGETSCFKQARPNQPSLAVRAFYPLAGRLRLTPGTPATSSIPPRPPAMASPAHRRRRPRHRRPAGGRQDRPARVCASGGRRRARASGHAPPARAPQPRHRRRRAHHAAVDGSASKHFLPTRAHHLFTIFALSRDDVRRVNKDTVAAHRRVAPPRCTLLVATLGLVWSCYQRAKVAAATSTPTAASTGGDRTCLLFPADHRSPASTSATASAPRSPWLQMTRSRLAARAACSARAPRSPQAGIDEAVGGIWTGSMGASMGRVSEVAGAMSMLSVAGSPRFRVYELDLGVQAQQAGEGGHRDGEDRRCGGG</sequence>
<dbReference type="PANTHER" id="PTHR31625">
    <property type="match status" value="1"/>
</dbReference>
<feature type="region of interest" description="Disordered" evidence="3">
    <location>
        <begin position="297"/>
        <end position="316"/>
    </location>
</feature>
<evidence type="ECO:0000256" key="3">
    <source>
        <dbReference type="SAM" id="MobiDB-lite"/>
    </source>
</evidence>
<feature type="compositionally biased region" description="Basic residues" evidence="3">
    <location>
        <begin position="59"/>
        <end position="71"/>
    </location>
</feature>
<gene>
    <name evidence="4" type="ORF">PVAP13_6NG114909</name>
</gene>
<evidence type="ECO:0000313" key="4">
    <source>
        <dbReference type="EMBL" id="KAG2578740.1"/>
    </source>
</evidence>
<reference evidence="4" key="1">
    <citation type="submission" date="2020-05" db="EMBL/GenBank/DDBJ databases">
        <title>WGS assembly of Panicum virgatum.</title>
        <authorList>
            <person name="Lovell J.T."/>
            <person name="Jenkins J."/>
            <person name="Shu S."/>
            <person name="Juenger T.E."/>
            <person name="Schmutz J."/>
        </authorList>
    </citation>
    <scope>NUCLEOTIDE SEQUENCE</scope>
    <source>
        <strain evidence="4">AP13</strain>
    </source>
</reference>
<evidence type="ECO:0000256" key="2">
    <source>
        <dbReference type="ARBA" id="ARBA00023315"/>
    </source>
</evidence>
<dbReference type="AlphaFoldDB" id="A0A8T0R0C7"/>
<feature type="region of interest" description="Disordered" evidence="3">
    <location>
        <begin position="1"/>
        <end position="22"/>
    </location>
</feature>